<name>A0A4R1L399_9BACT</name>
<gene>
    <name evidence="2" type="ORF">C7378_2088</name>
</gene>
<dbReference type="AlphaFoldDB" id="A0A4R1L399"/>
<protein>
    <submittedName>
        <fullName evidence="2">Uncharacterized protein</fullName>
    </submittedName>
</protein>
<proteinExistence type="predicted"/>
<accession>A0A4R1L399</accession>
<keyword evidence="1" id="KW-0472">Membrane</keyword>
<sequence length="99" mass="10622">MAAKELSTERATTRLLGIPLGNFGLAESLLMAFTTGFIGFFLSCFLAIVGILIYNSAGHHAINFADSYKYIALPAGLVVLGLSLLLFVGLWLKRKLSGN</sequence>
<evidence type="ECO:0000313" key="2">
    <source>
        <dbReference type="EMBL" id="TCK72506.1"/>
    </source>
</evidence>
<evidence type="ECO:0000256" key="1">
    <source>
        <dbReference type="SAM" id="Phobius"/>
    </source>
</evidence>
<dbReference type="OrthoDB" id="123520at2"/>
<organism evidence="2 3">
    <name type="scientific">Acidipila rosea</name>
    <dbReference type="NCBI Taxonomy" id="768535"/>
    <lineage>
        <taxon>Bacteria</taxon>
        <taxon>Pseudomonadati</taxon>
        <taxon>Acidobacteriota</taxon>
        <taxon>Terriglobia</taxon>
        <taxon>Terriglobales</taxon>
        <taxon>Acidobacteriaceae</taxon>
        <taxon>Acidipila</taxon>
    </lineage>
</organism>
<feature type="transmembrane region" description="Helical" evidence="1">
    <location>
        <begin position="70"/>
        <end position="92"/>
    </location>
</feature>
<keyword evidence="1" id="KW-0812">Transmembrane</keyword>
<dbReference type="RefSeq" id="WP_131995898.1">
    <property type="nucleotide sequence ID" value="NZ_SMGK01000003.1"/>
</dbReference>
<dbReference type="EMBL" id="SMGK01000003">
    <property type="protein sequence ID" value="TCK72506.1"/>
    <property type="molecule type" value="Genomic_DNA"/>
</dbReference>
<feature type="transmembrane region" description="Helical" evidence="1">
    <location>
        <begin position="29"/>
        <end position="54"/>
    </location>
</feature>
<dbReference type="Proteomes" id="UP000295210">
    <property type="component" value="Unassembled WGS sequence"/>
</dbReference>
<keyword evidence="1" id="KW-1133">Transmembrane helix</keyword>
<reference evidence="2 3" key="1">
    <citation type="submission" date="2019-03" db="EMBL/GenBank/DDBJ databases">
        <title>Genomic Encyclopedia of Type Strains, Phase IV (KMG-IV): sequencing the most valuable type-strain genomes for metagenomic binning, comparative biology and taxonomic classification.</title>
        <authorList>
            <person name="Goeker M."/>
        </authorList>
    </citation>
    <scope>NUCLEOTIDE SEQUENCE [LARGE SCALE GENOMIC DNA]</scope>
    <source>
        <strain evidence="2 3">DSM 103428</strain>
    </source>
</reference>
<keyword evidence="3" id="KW-1185">Reference proteome</keyword>
<evidence type="ECO:0000313" key="3">
    <source>
        <dbReference type="Proteomes" id="UP000295210"/>
    </source>
</evidence>
<comment type="caution">
    <text evidence="2">The sequence shown here is derived from an EMBL/GenBank/DDBJ whole genome shotgun (WGS) entry which is preliminary data.</text>
</comment>